<evidence type="ECO:0000313" key="2">
    <source>
        <dbReference type="Proteomes" id="UP001430637"/>
    </source>
</evidence>
<reference evidence="1" key="1">
    <citation type="submission" date="2021-10" db="EMBL/GenBank/DDBJ databases">
        <title>Anaerobic single-cell dispensing facilitates the cultivation of human gut bacteria.</title>
        <authorList>
            <person name="Afrizal A."/>
        </authorList>
    </citation>
    <scope>NUCLEOTIDE SEQUENCE</scope>
    <source>
        <strain evidence="1">CLA-AA-H233</strain>
    </source>
</reference>
<dbReference type="Proteomes" id="UP001430637">
    <property type="component" value="Unassembled WGS sequence"/>
</dbReference>
<evidence type="ECO:0008006" key="3">
    <source>
        <dbReference type="Google" id="ProtNLM"/>
    </source>
</evidence>
<comment type="caution">
    <text evidence="1">The sequence shown here is derived from an EMBL/GenBank/DDBJ whole genome shotgun (WGS) entry which is preliminary data.</text>
</comment>
<name>A0ABS8F918_9FIRM</name>
<sequence>MDLHSERLEAKLNAVDWAVRDVLVGTVRSPQQLDICRRHRFYYIPAEHLGDEAFSVRIVALYQSQYVFGPQAGVQNYGEVTKCSPVCRGDITELRARKGTEQNLYYRFEIREWKRLNRPIAARESCFVKGLTSRFQLEHSAETPELWLRSQEEYRLCLNLRQALADTSINEADNDLGFAFRDFAVRFEGGKILVSDKGWVFAQYETADFLQNAEGVLRKLYRECVQRDSMNELSKI</sequence>
<evidence type="ECO:0000313" key="1">
    <source>
        <dbReference type="EMBL" id="MCC2199710.1"/>
    </source>
</evidence>
<gene>
    <name evidence="1" type="ORF">LKD23_08090</name>
</gene>
<organism evidence="1 2">
    <name type="scientific">Faecalibacterium butyricigenerans</name>
    <dbReference type="NCBI Taxonomy" id="1851427"/>
    <lineage>
        <taxon>Bacteria</taxon>
        <taxon>Bacillati</taxon>
        <taxon>Bacillota</taxon>
        <taxon>Clostridia</taxon>
        <taxon>Eubacteriales</taxon>
        <taxon>Oscillospiraceae</taxon>
        <taxon>Faecalibacterium</taxon>
    </lineage>
</organism>
<dbReference type="RefSeq" id="WP_227621198.1">
    <property type="nucleotide sequence ID" value="NZ_JAJEQL010000018.1"/>
</dbReference>
<keyword evidence="2" id="KW-1185">Reference proteome</keyword>
<proteinExistence type="predicted"/>
<accession>A0ABS8F918</accession>
<protein>
    <recommendedName>
        <fullName evidence="3">DUF3137 domain-containing protein</fullName>
    </recommendedName>
</protein>
<dbReference type="EMBL" id="JAJEQL010000018">
    <property type="protein sequence ID" value="MCC2199710.1"/>
    <property type="molecule type" value="Genomic_DNA"/>
</dbReference>